<dbReference type="WormBase" id="CBG24401">
    <property type="protein sequence ID" value="CBP49090"/>
    <property type="gene ID" value="WBGene00042522"/>
</dbReference>
<evidence type="ECO:0000313" key="3">
    <source>
        <dbReference type="EMBL" id="CAP21019.2"/>
    </source>
</evidence>
<name>A8WKM4_CAEBR</name>
<dbReference type="HOGENOM" id="CLU_579005_0_0_1"/>
<feature type="domain" description="Nucleotide-diphospho-sugar transferase" evidence="2">
    <location>
        <begin position="245"/>
        <end position="449"/>
    </location>
</feature>
<accession>A8WKM4</accession>
<evidence type="ECO:0000313" key="5">
    <source>
        <dbReference type="WormBase" id="CBG24401"/>
    </source>
</evidence>
<dbReference type="KEGG" id="cbr:CBG_24401"/>
<feature type="region of interest" description="Disordered" evidence="1">
    <location>
        <begin position="32"/>
        <end position="72"/>
    </location>
</feature>
<feature type="compositionally biased region" description="Basic and acidic residues" evidence="1">
    <location>
        <begin position="40"/>
        <end position="57"/>
    </location>
</feature>
<reference evidence="3 4" key="2">
    <citation type="journal article" date="2011" name="PLoS Genet.">
        <title>Caenorhabditis briggsae recombinant inbred line genotypes reveal inter-strain incompatibility and the evolution of recombination.</title>
        <authorList>
            <person name="Ross J.A."/>
            <person name="Koboldt D.C."/>
            <person name="Staisch J.E."/>
            <person name="Chamberlin H.M."/>
            <person name="Gupta B.P."/>
            <person name="Miller R.D."/>
            <person name="Baird S.E."/>
            <person name="Haag E.S."/>
        </authorList>
    </citation>
    <scope>NUCLEOTIDE SEQUENCE [LARGE SCALE GENOMIC DNA]</scope>
    <source>
        <strain evidence="3 4">AF16</strain>
    </source>
</reference>
<protein>
    <submittedName>
        <fullName evidence="3">Protein CBG24401</fullName>
    </submittedName>
</protein>
<organism evidence="3 4">
    <name type="scientific">Caenorhabditis briggsae</name>
    <dbReference type="NCBI Taxonomy" id="6238"/>
    <lineage>
        <taxon>Eukaryota</taxon>
        <taxon>Metazoa</taxon>
        <taxon>Ecdysozoa</taxon>
        <taxon>Nematoda</taxon>
        <taxon>Chromadorea</taxon>
        <taxon>Rhabditida</taxon>
        <taxon>Rhabditina</taxon>
        <taxon>Rhabditomorpha</taxon>
        <taxon>Rhabditoidea</taxon>
        <taxon>Rhabditidae</taxon>
        <taxon>Peloderinae</taxon>
        <taxon>Caenorhabditis</taxon>
    </lineage>
</organism>
<evidence type="ECO:0000256" key="1">
    <source>
        <dbReference type="SAM" id="MobiDB-lite"/>
    </source>
</evidence>
<dbReference type="PANTHER" id="PTHR31967">
    <property type="entry name" value="GROUNDHOG (HEDGEHOG-LIKE FAMILY)-RELATED"/>
    <property type="match status" value="1"/>
</dbReference>
<dbReference type="PANTHER" id="PTHR31967:SF11">
    <property type="entry name" value="NUCLEOTIDE-DIPHOSPHO-SUGAR TRANSFERASE DOMAIN-CONTAINING PROTEIN"/>
    <property type="match status" value="1"/>
</dbReference>
<dbReference type="InterPro" id="IPR005069">
    <property type="entry name" value="Nucl-diP-sugar_transferase"/>
</dbReference>
<gene>
    <name evidence="3 5" type="ORF">CBG24401</name>
    <name evidence="3" type="ORF">CBG_24401</name>
</gene>
<dbReference type="RefSeq" id="XP_045091327.1">
    <property type="nucleotide sequence ID" value="XM_045238352.1"/>
</dbReference>
<reference evidence="3 4" key="1">
    <citation type="journal article" date="2003" name="PLoS Biol.">
        <title>The genome sequence of Caenorhabditis briggsae: a platform for comparative genomics.</title>
        <authorList>
            <person name="Stein L.D."/>
            <person name="Bao Z."/>
            <person name="Blasiar D."/>
            <person name="Blumenthal T."/>
            <person name="Brent M.R."/>
            <person name="Chen N."/>
            <person name="Chinwalla A."/>
            <person name="Clarke L."/>
            <person name="Clee C."/>
            <person name="Coghlan A."/>
            <person name="Coulson A."/>
            <person name="D'Eustachio P."/>
            <person name="Fitch D.H."/>
            <person name="Fulton L.A."/>
            <person name="Fulton R.E."/>
            <person name="Griffiths-Jones S."/>
            <person name="Harris T.W."/>
            <person name="Hillier L.W."/>
            <person name="Kamath R."/>
            <person name="Kuwabara P.E."/>
            <person name="Mardis E.R."/>
            <person name="Marra M.A."/>
            <person name="Miner T.L."/>
            <person name="Minx P."/>
            <person name="Mullikin J.C."/>
            <person name="Plumb R.W."/>
            <person name="Rogers J."/>
            <person name="Schein J.E."/>
            <person name="Sohrmann M."/>
            <person name="Spieth J."/>
            <person name="Stajich J.E."/>
            <person name="Wei C."/>
            <person name="Willey D."/>
            <person name="Wilson R.K."/>
            <person name="Durbin R."/>
            <person name="Waterston R.H."/>
        </authorList>
    </citation>
    <scope>NUCLEOTIDE SEQUENCE [LARGE SCALE GENOMIC DNA]</scope>
    <source>
        <strain evidence="3 4">AF16</strain>
    </source>
</reference>
<dbReference type="eggNOG" id="KOG4297">
    <property type="taxonomic scope" value="Eukaryota"/>
</dbReference>
<dbReference type="InterPro" id="IPR016187">
    <property type="entry name" value="CTDL_fold"/>
</dbReference>
<dbReference type="InParanoid" id="A8WKM4"/>
<keyword evidence="4" id="KW-1185">Reference proteome</keyword>
<dbReference type="AlphaFoldDB" id="A8WKM4"/>
<dbReference type="Proteomes" id="UP000008549">
    <property type="component" value="Unassembled WGS sequence"/>
</dbReference>
<dbReference type="Pfam" id="PF03407">
    <property type="entry name" value="Nucleotid_trans"/>
    <property type="match status" value="1"/>
</dbReference>
<evidence type="ECO:0000313" key="4">
    <source>
        <dbReference type="Proteomes" id="UP000008549"/>
    </source>
</evidence>
<sequence length="472" mass="54098">MTVFKASDSKLFLKLSEKFIFFGFYGGGENGHSSSSSSSESHEGGRGGHGHGHEGRPRPPRPPLRPRPSREKTNCPADWMLFKRSQGNWCVQVFVGTMTQYQAEPLCVAQGAVLYGLQNDDERMRMADTFYWTDGQATGTDGFAWGPPLHGGPPQPDGAVNSWGQNYFQSIFTDYRVFRQKDFLLTLNDLSAQIPFEDIHEDYEFDEFANNLKAMPKAPYLILYDSSNIDVVLNHVCNLQFIPNTLQRLVAVAFDEKSEMILRKNYPEIPNVLINLKPIVDSMDPKKQNRGYLVYTLALVVHAKICASLAARGIDFWSMHQDTLWTQNFDMMNVEDRYPDANMLFDTIGNENPSYDRMRDWVCGATFFVRGNPTTFQFFRQLESYMLSYQSPDSSIMTYLCGHHHYKCEFLPQWMVSSFNYFEGPRENVPVLIQLDGGKKPGESKMDVLKRGHFVFRNQNGTCNERSFHKLR</sequence>
<dbReference type="SUPFAM" id="SSF56436">
    <property type="entry name" value="C-type lectin-like"/>
    <property type="match status" value="1"/>
</dbReference>
<dbReference type="GeneID" id="8590268"/>
<evidence type="ECO:0000259" key="2">
    <source>
        <dbReference type="Pfam" id="PF03407"/>
    </source>
</evidence>
<dbReference type="EMBL" id="HE601059">
    <property type="protein sequence ID" value="CAP21019.2"/>
    <property type="molecule type" value="Genomic_DNA"/>
</dbReference>
<dbReference type="FunCoup" id="A8WKM4">
    <property type="interactions" value="793"/>
</dbReference>
<dbReference type="CTD" id="8590268"/>
<proteinExistence type="predicted"/>